<dbReference type="EMBL" id="FZRA01000001">
    <property type="protein sequence ID" value="SNU06400.1"/>
    <property type="molecule type" value="Genomic_DNA"/>
</dbReference>
<dbReference type="EMBL" id="FNGX01000002">
    <property type="protein sequence ID" value="SDL55740.1"/>
    <property type="molecule type" value="Genomic_DNA"/>
</dbReference>
<evidence type="ECO:0000313" key="5">
    <source>
        <dbReference type="Proteomes" id="UP000214649"/>
    </source>
</evidence>
<gene>
    <name evidence="2" type="ORF">SAMN05216400_1044</name>
    <name evidence="3" type="ORF">SAMN05216470_0363</name>
</gene>
<feature type="domain" description="RCK N-terminal" evidence="1">
    <location>
        <begin position="3"/>
        <end position="120"/>
    </location>
</feature>
<proteinExistence type="predicted"/>
<protein>
    <submittedName>
        <fullName evidence="2">Trk system potassium uptake protein TrkA</fullName>
    </submittedName>
</protein>
<evidence type="ECO:0000313" key="2">
    <source>
        <dbReference type="EMBL" id="SDL55740.1"/>
    </source>
</evidence>
<dbReference type="Gene3D" id="3.40.50.720">
    <property type="entry name" value="NAD(P)-binding Rossmann-like Domain"/>
    <property type="match status" value="1"/>
</dbReference>
<dbReference type="AlphaFoldDB" id="A0A1G9L0X7"/>
<dbReference type="Pfam" id="PF02254">
    <property type="entry name" value="TrkA_N"/>
    <property type="match status" value="1"/>
</dbReference>
<dbReference type="InterPro" id="IPR036291">
    <property type="entry name" value="NAD(P)-bd_dom_sf"/>
</dbReference>
<dbReference type="InterPro" id="IPR036721">
    <property type="entry name" value="RCK_C_sf"/>
</dbReference>
<accession>A0A1G9L0X7</accession>
<dbReference type="OrthoDB" id="9776294at2"/>
<sequence length="223" mass="24717">MRKKIIGVLGLGIFGRNVAKELSKFDQDVIAIDINENLVQNVSDVVKKAAVGDITDIDFLKALGIGQCDTVVVATGNNLESSVLAVMHCKKLGVKNIIAKAKTKTYEEVLYGIGASKVIMPERDSGKRVASNMLRHHIDNIVHLEEKLAMVEFSIPDSWVGKNLIQLDVRNKFEINIIGIRKKNPSVIDTHIDPNKPFEADIEIIAIASDDTFEKFDYLGYLK</sequence>
<evidence type="ECO:0000259" key="1">
    <source>
        <dbReference type="PROSITE" id="PS51201"/>
    </source>
</evidence>
<dbReference type="PANTHER" id="PTHR43833:SF7">
    <property type="entry name" value="KTR SYSTEM POTASSIUM UPTAKE PROTEIN C"/>
    <property type="match status" value="1"/>
</dbReference>
<dbReference type="GeneID" id="63969766"/>
<dbReference type="SUPFAM" id="SSF51735">
    <property type="entry name" value="NAD(P)-binding Rossmann-fold domains"/>
    <property type="match status" value="1"/>
</dbReference>
<dbReference type="Proteomes" id="UP000214649">
    <property type="component" value="Unassembled WGS sequence"/>
</dbReference>
<evidence type="ECO:0000313" key="4">
    <source>
        <dbReference type="Proteomes" id="UP000183162"/>
    </source>
</evidence>
<dbReference type="PANTHER" id="PTHR43833">
    <property type="entry name" value="POTASSIUM CHANNEL PROTEIN 2-RELATED-RELATED"/>
    <property type="match status" value="1"/>
</dbReference>
<dbReference type="RefSeq" id="WP_024343620.1">
    <property type="nucleotide sequence ID" value="NZ_BJMB01000006.1"/>
</dbReference>
<organism evidence="2 4">
    <name type="scientific">Streptococcus equinus</name>
    <name type="common">Streptococcus bovis</name>
    <dbReference type="NCBI Taxonomy" id="1335"/>
    <lineage>
        <taxon>Bacteria</taxon>
        <taxon>Bacillati</taxon>
        <taxon>Bacillota</taxon>
        <taxon>Bacilli</taxon>
        <taxon>Lactobacillales</taxon>
        <taxon>Streptococcaceae</taxon>
        <taxon>Streptococcus</taxon>
    </lineage>
</organism>
<dbReference type="Gene3D" id="3.30.70.1450">
    <property type="entry name" value="Regulator of K+ conductance, C-terminal domain"/>
    <property type="match status" value="1"/>
</dbReference>
<dbReference type="GO" id="GO:0006813">
    <property type="term" value="P:potassium ion transport"/>
    <property type="evidence" value="ECO:0007669"/>
    <property type="project" value="InterPro"/>
</dbReference>
<evidence type="ECO:0000313" key="3">
    <source>
        <dbReference type="EMBL" id="SNU06400.1"/>
    </source>
</evidence>
<dbReference type="Proteomes" id="UP000183162">
    <property type="component" value="Unassembled WGS sequence"/>
</dbReference>
<reference evidence="2 4" key="1">
    <citation type="submission" date="2016-10" db="EMBL/GenBank/DDBJ databases">
        <authorList>
            <person name="de Groot N.N."/>
        </authorList>
    </citation>
    <scope>NUCLEOTIDE SEQUENCE [LARGE SCALE GENOMIC DNA]</scope>
    <source>
        <strain evidence="2 4">Sb09</strain>
    </source>
</reference>
<reference evidence="3 5" key="2">
    <citation type="submission" date="2017-07" db="EMBL/GenBank/DDBJ databases">
        <authorList>
            <person name="Sun Z.S."/>
            <person name="Albrecht U."/>
            <person name="Echele G."/>
            <person name="Lee C.C."/>
        </authorList>
    </citation>
    <scope>NUCLEOTIDE SEQUENCE [LARGE SCALE GENOMIC DNA]</scope>
    <source>
        <strain evidence="3 5">AR3</strain>
    </source>
</reference>
<dbReference type="SUPFAM" id="SSF116726">
    <property type="entry name" value="TrkA C-terminal domain-like"/>
    <property type="match status" value="1"/>
</dbReference>
<dbReference type="InterPro" id="IPR003148">
    <property type="entry name" value="RCK_N"/>
</dbReference>
<dbReference type="InterPro" id="IPR050721">
    <property type="entry name" value="Trk_Ktr_HKT_K-transport"/>
</dbReference>
<name>A0A1G9L0X7_STREI</name>
<dbReference type="PROSITE" id="PS51201">
    <property type="entry name" value="RCK_N"/>
    <property type="match status" value="1"/>
</dbReference>